<dbReference type="PROSITE" id="PS51915">
    <property type="entry name" value="ZAD"/>
    <property type="match status" value="1"/>
</dbReference>
<evidence type="ECO:0000256" key="7">
    <source>
        <dbReference type="SAM" id="MobiDB-lite"/>
    </source>
</evidence>
<dbReference type="RefSeq" id="XP_029711131.2">
    <property type="nucleotide sequence ID" value="XM_029855271.2"/>
</dbReference>
<keyword evidence="2" id="KW-0677">Repeat</keyword>
<dbReference type="RefSeq" id="XP_062700321.1">
    <property type="nucleotide sequence ID" value="XM_062844337.1"/>
</dbReference>
<feature type="binding site" evidence="6">
    <location>
        <position position="81"/>
    </location>
    <ligand>
        <name>Zn(2+)</name>
        <dbReference type="ChEBI" id="CHEBI:29105"/>
    </ligand>
</feature>
<dbReference type="SUPFAM" id="SSF57716">
    <property type="entry name" value="Glucocorticoid receptor-like (DNA-binding domain)"/>
    <property type="match status" value="1"/>
</dbReference>
<organism evidence="10 11">
    <name type="scientific">Aedes albopictus</name>
    <name type="common">Asian tiger mosquito</name>
    <name type="synonym">Stegomyia albopicta</name>
    <dbReference type="NCBI Taxonomy" id="7160"/>
    <lineage>
        <taxon>Eukaryota</taxon>
        <taxon>Metazoa</taxon>
        <taxon>Ecdysozoa</taxon>
        <taxon>Arthropoda</taxon>
        <taxon>Hexapoda</taxon>
        <taxon>Insecta</taxon>
        <taxon>Pterygota</taxon>
        <taxon>Neoptera</taxon>
        <taxon>Endopterygota</taxon>
        <taxon>Diptera</taxon>
        <taxon>Nematocera</taxon>
        <taxon>Culicoidea</taxon>
        <taxon>Culicidae</taxon>
        <taxon>Culicinae</taxon>
        <taxon>Aedini</taxon>
        <taxon>Aedes</taxon>
        <taxon>Stegomyia</taxon>
    </lineage>
</organism>
<keyword evidence="3 5" id="KW-0863">Zinc-finger</keyword>
<feature type="domain" description="C2H2-type" evidence="8">
    <location>
        <begin position="219"/>
        <end position="247"/>
    </location>
</feature>
<dbReference type="PROSITE" id="PS50157">
    <property type="entry name" value="ZINC_FINGER_C2H2_2"/>
    <property type="match status" value="8"/>
</dbReference>
<feature type="binding site" evidence="6">
    <location>
        <position position="34"/>
    </location>
    <ligand>
        <name>Zn(2+)</name>
        <dbReference type="ChEBI" id="CHEBI:29105"/>
    </ligand>
</feature>
<evidence type="ECO:0000256" key="3">
    <source>
        <dbReference type="ARBA" id="ARBA00022771"/>
    </source>
</evidence>
<evidence type="ECO:0008006" key="12">
    <source>
        <dbReference type="Google" id="ProtNLM"/>
    </source>
</evidence>
<feature type="domain" description="C2H2-type" evidence="8">
    <location>
        <begin position="466"/>
        <end position="493"/>
    </location>
</feature>
<evidence type="ECO:0000259" key="9">
    <source>
        <dbReference type="PROSITE" id="PS51915"/>
    </source>
</evidence>
<accession>A0ABM1YT77</accession>
<dbReference type="SUPFAM" id="SSF57667">
    <property type="entry name" value="beta-beta-alpha zinc fingers"/>
    <property type="match status" value="4"/>
</dbReference>
<dbReference type="SMART" id="SM00355">
    <property type="entry name" value="ZnF_C2H2"/>
    <property type="match status" value="10"/>
</dbReference>
<feature type="binding site" evidence="6">
    <location>
        <position position="31"/>
    </location>
    <ligand>
        <name>Zn(2+)</name>
        <dbReference type="ChEBI" id="CHEBI:29105"/>
    </ligand>
</feature>
<evidence type="ECO:0000256" key="2">
    <source>
        <dbReference type="ARBA" id="ARBA00022737"/>
    </source>
</evidence>
<dbReference type="EnsemblMetazoa" id="AALFPA23_011941.R17030">
    <property type="protein sequence ID" value="AALFPA23_011941.P17030"/>
    <property type="gene ID" value="AALFPA23_011941"/>
</dbReference>
<dbReference type="Pfam" id="PF00096">
    <property type="entry name" value="zf-C2H2"/>
    <property type="match status" value="2"/>
</dbReference>
<dbReference type="InterPro" id="IPR012934">
    <property type="entry name" value="Znf_AD"/>
</dbReference>
<evidence type="ECO:0000313" key="11">
    <source>
        <dbReference type="Proteomes" id="UP000069940"/>
    </source>
</evidence>
<dbReference type="RefSeq" id="XP_062700320.1">
    <property type="nucleotide sequence ID" value="XM_062844336.1"/>
</dbReference>
<dbReference type="EnsemblMetazoa" id="AALFPA23_011941.R17032">
    <property type="protein sequence ID" value="AALFPA23_011941.P17032"/>
    <property type="gene ID" value="AALFPA23_011941"/>
</dbReference>
<dbReference type="InterPro" id="IPR013087">
    <property type="entry name" value="Znf_C2H2_type"/>
</dbReference>
<dbReference type="SMART" id="SM00868">
    <property type="entry name" value="zf-AD"/>
    <property type="match status" value="1"/>
</dbReference>
<evidence type="ECO:0000256" key="1">
    <source>
        <dbReference type="ARBA" id="ARBA00022723"/>
    </source>
</evidence>
<dbReference type="InterPro" id="IPR036236">
    <property type="entry name" value="Znf_C2H2_sf"/>
</dbReference>
<feature type="domain" description="ZAD" evidence="9">
    <location>
        <begin position="29"/>
        <end position="108"/>
    </location>
</feature>
<sequence length="583" mass="66758">MPKVRKRPPASTSMEKRRKCPQEEQSADSVCRVCMGRASDTGLMVGLFDGQIQGTILAEVLILVGSVELATKDDRLPKWCCEGCLKALESAYKLRMLCQDSDRKLRDALSTAEETVVVKQEVDEDSRVGDGMLDVEEAVLAESIQLPKLEIMDCLVEDEITDDGDGEDDMVEADGGVDSDVDEAEQDKDEKTSEKVNRPTNGKKLLNADVFDEVEAVGFKCCGCKVTFNTLNELQAHSKEAHADKKLAIQELQRKKQCDICYKVLYNDLSVRNHQYKDKLNFRCKVCGELFWSRQRVCLHYDRVHGPNPVIKGPSKVCCACLEKFETEEQLRAHSLAVHLPEKPPPDPARPFTCNVCYRCYKSDGLLYSHQSRMLRDTKKHVCAQCGLTFRYPGALEHHKVVHTGEKKFQCTNCPKAYSNWNSFRKHVNNHKVPADKYKCEICGDIFKTNIGLKQHTLQHTGERPHKCPHCPATFTVPSGLRCHLLTHTDEKKLECPICRKKFKRNTALKQHIQYIHHKQRPYVCFFCPNRYQRKHQRKQHMLQVHPKELQSNPLPPIELLGNPWSLRQRTEEDFLRELGMVE</sequence>
<feature type="domain" description="C2H2-type" evidence="8">
    <location>
        <begin position="282"/>
        <end position="305"/>
    </location>
</feature>
<feature type="region of interest" description="Disordered" evidence="7">
    <location>
        <begin position="1"/>
        <end position="21"/>
    </location>
</feature>
<evidence type="ECO:0000313" key="10">
    <source>
        <dbReference type="EnsemblMetazoa" id="AALFPA23_011941.P17030"/>
    </source>
</evidence>
<dbReference type="RefSeq" id="XP_062700319.1">
    <property type="nucleotide sequence ID" value="XM_062844335.1"/>
</dbReference>
<dbReference type="EnsemblMetazoa" id="AALFPA23_011941.R17025">
    <property type="protein sequence ID" value="AALFPA23_011941.P17025"/>
    <property type="gene ID" value="AALFPA23_011941"/>
</dbReference>
<feature type="domain" description="C2H2-type" evidence="8">
    <location>
        <begin position="438"/>
        <end position="465"/>
    </location>
</feature>
<dbReference type="PROSITE" id="PS00028">
    <property type="entry name" value="ZINC_FINGER_C2H2_1"/>
    <property type="match status" value="9"/>
</dbReference>
<keyword evidence="4 6" id="KW-0862">Zinc</keyword>
<evidence type="ECO:0000256" key="6">
    <source>
        <dbReference type="PROSITE-ProRule" id="PRU01263"/>
    </source>
</evidence>
<dbReference type="EnsemblMetazoa" id="AALFPA23_011941.R17029">
    <property type="protein sequence ID" value="AALFPA23_011941.P17029"/>
    <property type="gene ID" value="AALFPA23_011941"/>
</dbReference>
<dbReference type="Gene3D" id="3.30.160.60">
    <property type="entry name" value="Classic Zinc Finger"/>
    <property type="match status" value="5"/>
</dbReference>
<dbReference type="PANTHER" id="PTHR24409">
    <property type="entry name" value="ZINC FINGER PROTEIN 142"/>
    <property type="match status" value="1"/>
</dbReference>
<dbReference type="GeneID" id="115256548"/>
<name>A0ABM1YT77_AEDAL</name>
<dbReference type="PANTHER" id="PTHR24409:SF295">
    <property type="entry name" value="AZ2-RELATED"/>
    <property type="match status" value="1"/>
</dbReference>
<dbReference type="EnsemblMetazoa" id="AALFPA23_011941.R17026">
    <property type="protein sequence ID" value="AALFPA23_011941.P17026"/>
    <property type="gene ID" value="AALFPA23_011941"/>
</dbReference>
<reference evidence="10" key="2">
    <citation type="submission" date="2025-05" db="UniProtKB">
        <authorList>
            <consortium name="EnsemblMetazoa"/>
        </authorList>
    </citation>
    <scope>IDENTIFICATION</scope>
    <source>
        <strain evidence="10">Foshan</strain>
    </source>
</reference>
<feature type="domain" description="C2H2-type" evidence="8">
    <location>
        <begin position="409"/>
        <end position="431"/>
    </location>
</feature>
<evidence type="ECO:0000256" key="5">
    <source>
        <dbReference type="PROSITE-ProRule" id="PRU00042"/>
    </source>
</evidence>
<feature type="compositionally biased region" description="Acidic residues" evidence="7">
    <location>
        <begin position="162"/>
        <end position="187"/>
    </location>
</feature>
<dbReference type="RefSeq" id="XP_062700318.1">
    <property type="nucleotide sequence ID" value="XM_062844334.1"/>
</dbReference>
<keyword evidence="11" id="KW-1185">Reference proteome</keyword>
<feature type="domain" description="C2H2-type" evidence="8">
    <location>
        <begin position="494"/>
        <end position="522"/>
    </location>
</feature>
<evidence type="ECO:0000256" key="4">
    <source>
        <dbReference type="ARBA" id="ARBA00022833"/>
    </source>
</evidence>
<proteinExistence type="predicted"/>
<dbReference type="Proteomes" id="UP000069940">
    <property type="component" value="Unassembled WGS sequence"/>
</dbReference>
<dbReference type="RefSeq" id="XP_029711136.2">
    <property type="nucleotide sequence ID" value="XM_029855276.2"/>
</dbReference>
<feature type="compositionally biased region" description="Basic and acidic residues" evidence="7">
    <location>
        <begin position="188"/>
        <end position="197"/>
    </location>
</feature>
<feature type="domain" description="C2H2-type" evidence="8">
    <location>
        <begin position="316"/>
        <end position="344"/>
    </location>
</feature>
<evidence type="ECO:0000259" key="8">
    <source>
        <dbReference type="PROSITE" id="PS50157"/>
    </source>
</evidence>
<reference evidence="11" key="1">
    <citation type="journal article" date="2015" name="Proc. Natl. Acad. Sci. U.S.A.">
        <title>Genome sequence of the Asian Tiger mosquito, Aedes albopictus, reveals insights into its biology, genetics, and evolution.</title>
        <authorList>
            <person name="Chen X.G."/>
            <person name="Jiang X."/>
            <person name="Gu J."/>
            <person name="Xu M."/>
            <person name="Wu Y."/>
            <person name="Deng Y."/>
            <person name="Zhang C."/>
            <person name="Bonizzoni M."/>
            <person name="Dermauw W."/>
            <person name="Vontas J."/>
            <person name="Armbruster P."/>
            <person name="Huang X."/>
            <person name="Yang Y."/>
            <person name="Zhang H."/>
            <person name="He W."/>
            <person name="Peng H."/>
            <person name="Liu Y."/>
            <person name="Wu K."/>
            <person name="Chen J."/>
            <person name="Lirakis M."/>
            <person name="Topalis P."/>
            <person name="Van Leeuwen T."/>
            <person name="Hall A.B."/>
            <person name="Jiang X."/>
            <person name="Thorpe C."/>
            <person name="Mueller R.L."/>
            <person name="Sun C."/>
            <person name="Waterhouse R.M."/>
            <person name="Yan G."/>
            <person name="Tu Z.J."/>
            <person name="Fang X."/>
            <person name="James A.A."/>
        </authorList>
    </citation>
    <scope>NUCLEOTIDE SEQUENCE [LARGE SCALE GENOMIC DNA]</scope>
    <source>
        <strain evidence="11">Foshan</strain>
    </source>
</reference>
<feature type="domain" description="C2H2-type" evidence="8">
    <location>
        <begin position="381"/>
        <end position="408"/>
    </location>
</feature>
<protein>
    <recommendedName>
        <fullName evidence="12">C2h2-type zn-finger protein</fullName>
    </recommendedName>
</protein>
<dbReference type="Pfam" id="PF07776">
    <property type="entry name" value="zf-AD"/>
    <property type="match status" value="1"/>
</dbReference>
<feature type="region of interest" description="Disordered" evidence="7">
    <location>
        <begin position="162"/>
        <end position="199"/>
    </location>
</feature>
<keyword evidence="1 6" id="KW-0479">Metal-binding</keyword>
<feature type="binding site" evidence="6">
    <location>
        <position position="84"/>
    </location>
    <ligand>
        <name>Zn(2+)</name>
        <dbReference type="ChEBI" id="CHEBI:29105"/>
    </ligand>
</feature>
<dbReference type="EnsemblMetazoa" id="AALFPA23_011941.R17027">
    <property type="protein sequence ID" value="AALFPA23_011941.P17027"/>
    <property type="gene ID" value="AALFPA23_011941"/>
</dbReference>
<dbReference type="Gene3D" id="3.40.1800.20">
    <property type="match status" value="1"/>
</dbReference>